<accession>A0A3S5CSK4</accession>
<dbReference type="EMBL" id="CAAALY010245178">
    <property type="protein sequence ID" value="VEL33105.1"/>
    <property type="molecule type" value="Genomic_DNA"/>
</dbReference>
<sequence length="151" mass="16465">MWGGGGCGGEKRDCRHVPGRRVEFAAAGYLSPNQYVTLAGEWSNRSPIKVFTSVSIHACLWPICLSASGSPLSVAPSVARPSNRSNRPAMFITDYTKKWYPPFCPPNPTNPSSRFICPLRHATISAIFTTTNRLIGDWAKTTVSAPGRLKI</sequence>
<keyword evidence="2" id="KW-1185">Reference proteome</keyword>
<comment type="caution">
    <text evidence="1">The sequence shown here is derived from an EMBL/GenBank/DDBJ whole genome shotgun (WGS) entry which is preliminary data.</text>
</comment>
<dbReference type="AlphaFoldDB" id="A0A3S5CSK4"/>
<dbReference type="Proteomes" id="UP000784294">
    <property type="component" value="Unassembled WGS sequence"/>
</dbReference>
<name>A0A3S5CSK4_9PLAT</name>
<evidence type="ECO:0000313" key="2">
    <source>
        <dbReference type="Proteomes" id="UP000784294"/>
    </source>
</evidence>
<reference evidence="1" key="1">
    <citation type="submission" date="2018-11" db="EMBL/GenBank/DDBJ databases">
        <authorList>
            <consortium name="Pathogen Informatics"/>
        </authorList>
    </citation>
    <scope>NUCLEOTIDE SEQUENCE</scope>
</reference>
<evidence type="ECO:0000313" key="1">
    <source>
        <dbReference type="EMBL" id="VEL33105.1"/>
    </source>
</evidence>
<proteinExistence type="predicted"/>
<gene>
    <name evidence="1" type="ORF">PXEA_LOCUS26545</name>
</gene>
<protein>
    <submittedName>
        <fullName evidence="1">Uncharacterized protein</fullName>
    </submittedName>
</protein>
<organism evidence="1 2">
    <name type="scientific">Protopolystoma xenopodis</name>
    <dbReference type="NCBI Taxonomy" id="117903"/>
    <lineage>
        <taxon>Eukaryota</taxon>
        <taxon>Metazoa</taxon>
        <taxon>Spiralia</taxon>
        <taxon>Lophotrochozoa</taxon>
        <taxon>Platyhelminthes</taxon>
        <taxon>Monogenea</taxon>
        <taxon>Polyopisthocotylea</taxon>
        <taxon>Polystomatidea</taxon>
        <taxon>Polystomatidae</taxon>
        <taxon>Protopolystoma</taxon>
    </lineage>
</organism>